<keyword evidence="2" id="KW-0732">Signal</keyword>
<protein>
    <recommendedName>
        <fullName evidence="3">Copper type II ascorbate-dependent monooxygenase C-terminal domain-containing protein</fullName>
    </recommendedName>
</protein>
<feature type="chain" id="PRO_5012659189" description="Copper type II ascorbate-dependent monooxygenase C-terminal domain-containing protein" evidence="2">
    <location>
        <begin position="21"/>
        <end position="457"/>
    </location>
</feature>
<evidence type="ECO:0000259" key="3">
    <source>
        <dbReference type="Pfam" id="PF03712"/>
    </source>
</evidence>
<dbReference type="KEGG" id="smon:AWR27_10995"/>
<evidence type="ECO:0000313" key="5">
    <source>
        <dbReference type="Proteomes" id="UP000187941"/>
    </source>
</evidence>
<dbReference type="EMBL" id="CP014263">
    <property type="protein sequence ID" value="AQG79803.1"/>
    <property type="molecule type" value="Genomic_DNA"/>
</dbReference>
<dbReference type="STRING" id="1178516.AWR27_10995"/>
<dbReference type="AlphaFoldDB" id="A0A1P9WWT0"/>
<dbReference type="InterPro" id="IPR014784">
    <property type="entry name" value="Cu2_ascorb_mOase-like_C"/>
</dbReference>
<dbReference type="SUPFAM" id="SSF49742">
    <property type="entry name" value="PHM/PNGase F"/>
    <property type="match status" value="1"/>
</dbReference>
<dbReference type="PROSITE" id="PS51257">
    <property type="entry name" value="PROKAR_LIPOPROTEIN"/>
    <property type="match status" value="1"/>
</dbReference>
<feature type="domain" description="Copper type II ascorbate-dependent monooxygenase C-terminal" evidence="3">
    <location>
        <begin position="368"/>
        <end position="456"/>
    </location>
</feature>
<proteinExistence type="predicted"/>
<sequence length="457" mass="50330">MRTTTLTFSGLLAVMTALLAGSCQPESETDAVLEEGAYKLIQTQIFDKSCATSGCHASEQDADFRQHGLVLSAGKSYDNLIGKLPKNTAAKANGMQLVAPGNVANSFLFSKINCTGASLLAGKQYGNPMPLGAEGLTSGQIDFVRKWIEAGAPRSGGPVDAALIANNIPLCGSVFSGPFAALEPPKTDEGLQLHLEPFEVANTYERELFVRKAVGNATELYINRVQSRMRPGSHHFILYDWKNPNSLPPLNQIRDLRNPDGSNNLLTFLSMQNHVFWAGTQTQEYDYRFPEGIALRIPANYSFDFNSHYVNKTAGKIPGEVYVNLYKMPKEQVKIVANALNLGNESFSLPAGQRTVISKTFRFGNNTKVLMLTSHTHKLGEKFIVKIAGGPRDGEVVYESTDWEHPLIKTFAQPLVFQKGEGLTSQVTYNNTTTKTVRFGLTSEDEMDIIFGYYYEQ</sequence>
<keyword evidence="1" id="KW-1015">Disulfide bond</keyword>
<accession>A0A1P9WWT0</accession>
<dbReference type="InterPro" id="IPR008977">
    <property type="entry name" value="PHM/PNGase_F_dom_sf"/>
</dbReference>
<dbReference type="RefSeq" id="WP_077131237.1">
    <property type="nucleotide sequence ID" value="NZ_CP014263.1"/>
</dbReference>
<feature type="signal peptide" evidence="2">
    <location>
        <begin position="1"/>
        <end position="20"/>
    </location>
</feature>
<dbReference type="Pfam" id="PF03712">
    <property type="entry name" value="Cu2_monoox_C"/>
    <property type="match status" value="1"/>
</dbReference>
<dbReference type="InterPro" id="IPR024548">
    <property type="entry name" value="Cu2_monoox_C"/>
</dbReference>
<dbReference type="Proteomes" id="UP000187941">
    <property type="component" value="Chromosome"/>
</dbReference>
<name>A0A1P9WWT0_9BACT</name>
<evidence type="ECO:0000313" key="4">
    <source>
        <dbReference type="EMBL" id="AQG79803.1"/>
    </source>
</evidence>
<organism evidence="4 5">
    <name type="scientific">Spirosoma montaniterrae</name>
    <dbReference type="NCBI Taxonomy" id="1178516"/>
    <lineage>
        <taxon>Bacteria</taxon>
        <taxon>Pseudomonadati</taxon>
        <taxon>Bacteroidota</taxon>
        <taxon>Cytophagia</taxon>
        <taxon>Cytophagales</taxon>
        <taxon>Cytophagaceae</taxon>
        <taxon>Spirosoma</taxon>
    </lineage>
</organism>
<dbReference type="OrthoDB" id="9807190at2"/>
<evidence type="ECO:0000256" key="1">
    <source>
        <dbReference type="ARBA" id="ARBA00023157"/>
    </source>
</evidence>
<dbReference type="GO" id="GO:0016715">
    <property type="term" value="F:oxidoreductase activity, acting on paired donors, with incorporation or reduction of molecular oxygen, reduced ascorbate as one donor, and incorporation of one atom of oxygen"/>
    <property type="evidence" value="ECO:0007669"/>
    <property type="project" value="InterPro"/>
</dbReference>
<dbReference type="Gene3D" id="2.60.120.230">
    <property type="match status" value="1"/>
</dbReference>
<keyword evidence="5" id="KW-1185">Reference proteome</keyword>
<gene>
    <name evidence="4" type="ORF">AWR27_10995</name>
</gene>
<reference evidence="4 5" key="1">
    <citation type="submission" date="2016-01" db="EMBL/GenBank/DDBJ databases">
        <authorList>
            <person name="Oliw E.H."/>
        </authorList>
    </citation>
    <scope>NUCLEOTIDE SEQUENCE [LARGE SCALE GENOMIC DNA]</scope>
    <source>
        <strain evidence="4 5">DY10</strain>
    </source>
</reference>
<evidence type="ECO:0000256" key="2">
    <source>
        <dbReference type="SAM" id="SignalP"/>
    </source>
</evidence>